<reference evidence="1" key="2">
    <citation type="submission" date="2022-06" db="UniProtKB">
        <authorList>
            <consortium name="EnsemblMetazoa"/>
        </authorList>
    </citation>
    <scope>IDENTIFICATION</scope>
    <source>
        <strain evidence="1">PS312</strain>
    </source>
</reference>
<dbReference type="AlphaFoldDB" id="A0A2A6CI99"/>
<organism evidence="1 2">
    <name type="scientific">Pristionchus pacificus</name>
    <name type="common">Parasitic nematode worm</name>
    <dbReference type="NCBI Taxonomy" id="54126"/>
    <lineage>
        <taxon>Eukaryota</taxon>
        <taxon>Metazoa</taxon>
        <taxon>Ecdysozoa</taxon>
        <taxon>Nematoda</taxon>
        <taxon>Chromadorea</taxon>
        <taxon>Rhabditida</taxon>
        <taxon>Rhabditina</taxon>
        <taxon>Diplogasteromorpha</taxon>
        <taxon>Diplogasteroidea</taxon>
        <taxon>Neodiplogasteridae</taxon>
        <taxon>Pristionchus</taxon>
    </lineage>
</organism>
<sequence length="76" mass="8218">MRHATLSNGSQRNIEFTEATGQCARIFPGSRASSNTPAAIFNAMMLDARANCISKCMEVPSIGNELENRMIRGLSA</sequence>
<accession>A0A2A6CI99</accession>
<gene>
    <name evidence="1" type="primary">WBGene00276492</name>
</gene>
<evidence type="ECO:0000313" key="1">
    <source>
        <dbReference type="EnsemblMetazoa" id="PPA38123.1"/>
    </source>
</evidence>
<name>A0A2A6CI99_PRIPA</name>
<dbReference type="Proteomes" id="UP000005239">
    <property type="component" value="Unassembled WGS sequence"/>
</dbReference>
<keyword evidence="2" id="KW-1185">Reference proteome</keyword>
<reference evidence="2" key="1">
    <citation type="journal article" date="2008" name="Nat. Genet.">
        <title>The Pristionchus pacificus genome provides a unique perspective on nematode lifestyle and parasitism.</title>
        <authorList>
            <person name="Dieterich C."/>
            <person name="Clifton S.W."/>
            <person name="Schuster L.N."/>
            <person name="Chinwalla A."/>
            <person name="Delehaunty K."/>
            <person name="Dinkelacker I."/>
            <person name="Fulton L."/>
            <person name="Fulton R."/>
            <person name="Godfrey J."/>
            <person name="Minx P."/>
            <person name="Mitreva M."/>
            <person name="Roeseler W."/>
            <person name="Tian H."/>
            <person name="Witte H."/>
            <person name="Yang S.P."/>
            <person name="Wilson R.K."/>
            <person name="Sommer R.J."/>
        </authorList>
    </citation>
    <scope>NUCLEOTIDE SEQUENCE [LARGE SCALE GENOMIC DNA]</scope>
    <source>
        <strain evidence="2">PS312</strain>
    </source>
</reference>
<protein>
    <submittedName>
        <fullName evidence="1">Uncharacterized protein</fullName>
    </submittedName>
</protein>
<dbReference type="EnsemblMetazoa" id="PPA38123.1">
    <property type="protein sequence ID" value="PPA38123.1"/>
    <property type="gene ID" value="WBGene00276492"/>
</dbReference>
<accession>A0A8R1UT22</accession>
<evidence type="ECO:0000313" key="2">
    <source>
        <dbReference type="Proteomes" id="UP000005239"/>
    </source>
</evidence>
<proteinExistence type="predicted"/>